<dbReference type="Pfam" id="PF20266">
    <property type="entry name" value="Mab-21_C"/>
    <property type="match status" value="1"/>
</dbReference>
<gene>
    <name evidence="9" type="primary">Itpripl1_2</name>
    <name evidence="9" type="ORF">GRAPIC_R13816</name>
</gene>
<keyword evidence="10" id="KW-1185">Reference proteome</keyword>
<dbReference type="InterPro" id="IPR026250">
    <property type="entry name" value="ITPRIP-like"/>
</dbReference>
<comment type="similarity">
    <text evidence="2">Belongs to the ITPRIP family.</text>
</comment>
<dbReference type="PANTHER" id="PTHR10656">
    <property type="entry name" value="CELL FATE DETERMINING PROTEIN MAB21-RELATED"/>
    <property type="match status" value="1"/>
</dbReference>
<feature type="domain" description="Mab-21-like HhH/H2TH-like" evidence="8">
    <location>
        <begin position="292"/>
        <end position="348"/>
    </location>
</feature>
<proteinExistence type="inferred from homology"/>
<dbReference type="InterPro" id="IPR024810">
    <property type="entry name" value="MAB21L/cGLR"/>
</dbReference>
<feature type="compositionally biased region" description="Basic and acidic residues" evidence="7">
    <location>
        <begin position="1"/>
        <end position="10"/>
    </location>
</feature>
<sequence>LREWMHNRDSENEESEEENHAGRNTVWSFSRSFQLAGPKLATRRRVVKEVLRDLHHISQSFFSNSFFPVLEPVIRVGSAWEGWSHQKEEDVVYYMFMPLTPPRGHAFHLEPDTTKGMPQRAMRIRVELVCTCTGKQRDKDMLCFLHHAEEELKRNQAASLLHTLCTGPYLDVEKIAVWFQTFVISAWSVVPQSGHYTMKMLPSRRCCKMKLMDTSGRRLLVEIIFGVQQGNSDIFLNSQPTEARLPPSTTWLESYAVAEAKFFRRVASQAPHPSCHLKCLRLCARVLEGSGCSIYALKTAVMHLLTLIPLSEWQDRYLTLRLDDILRYLRCCLEEKCLKHFFFGNEDMPQEICLPPDLQGAQAVNLFQHLAQDPAAQTAAMRELSQR</sequence>
<dbReference type="AlphaFoldDB" id="A0A7K6EEU1"/>
<evidence type="ECO:0000313" key="9">
    <source>
        <dbReference type="EMBL" id="NWV36815.1"/>
    </source>
</evidence>
<dbReference type="InterPro" id="IPR046906">
    <property type="entry name" value="Mab-21_HhH/H2TH-like"/>
</dbReference>
<keyword evidence="6" id="KW-0472">Membrane</keyword>
<feature type="non-terminal residue" evidence="9">
    <location>
        <position position="1"/>
    </location>
</feature>
<dbReference type="PRINTS" id="PR02107">
    <property type="entry name" value="INOS145TPRIP"/>
</dbReference>
<dbReference type="Gene3D" id="1.10.1410.40">
    <property type="match status" value="1"/>
</dbReference>
<evidence type="ECO:0000256" key="6">
    <source>
        <dbReference type="ARBA" id="ARBA00023136"/>
    </source>
</evidence>
<evidence type="ECO:0000256" key="5">
    <source>
        <dbReference type="ARBA" id="ARBA00022989"/>
    </source>
</evidence>
<feature type="region of interest" description="Disordered" evidence="7">
    <location>
        <begin position="1"/>
        <end position="22"/>
    </location>
</feature>
<feature type="non-terminal residue" evidence="9">
    <location>
        <position position="387"/>
    </location>
</feature>
<keyword evidence="3" id="KW-0812">Transmembrane</keyword>
<name>A0A7K6EEU1_9PASS</name>
<protein>
    <submittedName>
        <fullName evidence="9">IPIL1 protein</fullName>
    </submittedName>
</protein>
<dbReference type="GO" id="GO:0016020">
    <property type="term" value="C:membrane"/>
    <property type="evidence" value="ECO:0007669"/>
    <property type="project" value="UniProtKB-SubCell"/>
</dbReference>
<dbReference type="PANTHER" id="PTHR10656:SF40">
    <property type="entry name" value="INOSITOL 1,4,5-TRISPHOSPHATE RECEPTOR-INTERACTING PROTEIN-LIKE 1"/>
    <property type="match status" value="1"/>
</dbReference>
<evidence type="ECO:0000313" key="10">
    <source>
        <dbReference type="Proteomes" id="UP000575029"/>
    </source>
</evidence>
<organism evidence="9 10">
    <name type="scientific">Grantiella picta</name>
    <dbReference type="NCBI Taxonomy" id="266360"/>
    <lineage>
        <taxon>Eukaryota</taxon>
        <taxon>Metazoa</taxon>
        <taxon>Chordata</taxon>
        <taxon>Craniata</taxon>
        <taxon>Vertebrata</taxon>
        <taxon>Euteleostomi</taxon>
        <taxon>Archelosauria</taxon>
        <taxon>Archosauria</taxon>
        <taxon>Dinosauria</taxon>
        <taxon>Saurischia</taxon>
        <taxon>Theropoda</taxon>
        <taxon>Coelurosauria</taxon>
        <taxon>Aves</taxon>
        <taxon>Neognathae</taxon>
        <taxon>Neoaves</taxon>
        <taxon>Telluraves</taxon>
        <taxon>Australaves</taxon>
        <taxon>Passeriformes</taxon>
        <taxon>Meliphagoidea</taxon>
        <taxon>Meliphagidae</taxon>
        <taxon>Grantiella</taxon>
    </lineage>
</organism>
<evidence type="ECO:0000256" key="3">
    <source>
        <dbReference type="ARBA" id="ARBA00022692"/>
    </source>
</evidence>
<comment type="subcellular location">
    <subcellularLocation>
        <location evidence="1">Membrane</location>
        <topology evidence="1">Single-pass type I membrane protein</topology>
    </subcellularLocation>
</comment>
<evidence type="ECO:0000256" key="4">
    <source>
        <dbReference type="ARBA" id="ARBA00022729"/>
    </source>
</evidence>
<dbReference type="EMBL" id="VZRM01004165">
    <property type="protein sequence ID" value="NWV36815.1"/>
    <property type="molecule type" value="Genomic_DNA"/>
</dbReference>
<evidence type="ECO:0000259" key="8">
    <source>
        <dbReference type="Pfam" id="PF20266"/>
    </source>
</evidence>
<dbReference type="Proteomes" id="UP000575029">
    <property type="component" value="Unassembled WGS sequence"/>
</dbReference>
<evidence type="ECO:0000256" key="7">
    <source>
        <dbReference type="SAM" id="MobiDB-lite"/>
    </source>
</evidence>
<evidence type="ECO:0000256" key="2">
    <source>
        <dbReference type="ARBA" id="ARBA00005554"/>
    </source>
</evidence>
<comment type="caution">
    <text evidence="9">The sequence shown here is derived from an EMBL/GenBank/DDBJ whole genome shotgun (WGS) entry which is preliminary data.</text>
</comment>
<dbReference type="SMART" id="SM01265">
    <property type="entry name" value="Mab-21"/>
    <property type="match status" value="1"/>
</dbReference>
<accession>A0A7K6EEU1</accession>
<reference evidence="9 10" key="1">
    <citation type="submission" date="2019-09" db="EMBL/GenBank/DDBJ databases">
        <title>Bird 10,000 Genomes (B10K) Project - Family phase.</title>
        <authorList>
            <person name="Zhang G."/>
        </authorList>
    </citation>
    <scope>NUCLEOTIDE SEQUENCE [LARGE SCALE GENOMIC DNA]</scope>
    <source>
        <strain evidence="9">B10K-DU-029-50</strain>
        <tissue evidence="9">Heart</tissue>
    </source>
</reference>
<keyword evidence="4" id="KW-0732">Signal</keyword>
<evidence type="ECO:0000256" key="1">
    <source>
        <dbReference type="ARBA" id="ARBA00004479"/>
    </source>
</evidence>
<keyword evidence="5" id="KW-1133">Transmembrane helix</keyword>